<feature type="domain" description="DUF7615" evidence="4">
    <location>
        <begin position="312"/>
        <end position="417"/>
    </location>
</feature>
<evidence type="ECO:0000313" key="6">
    <source>
        <dbReference type="Proteomes" id="UP001141552"/>
    </source>
</evidence>
<comment type="caution">
    <text evidence="5">The sequence shown here is derived from an EMBL/GenBank/DDBJ whole genome shotgun (WGS) entry which is preliminary data.</text>
</comment>
<accession>A0A9Q0FG88</accession>
<dbReference type="PANTHER" id="PTHR33345">
    <property type="entry name" value="ADAPTER PROTEIN, PUTATIVE-RELATED"/>
    <property type="match status" value="1"/>
</dbReference>
<dbReference type="EMBL" id="JAKUCV010005723">
    <property type="protein sequence ID" value="KAJ4830150.1"/>
    <property type="molecule type" value="Genomic_DNA"/>
</dbReference>
<dbReference type="OrthoDB" id="1852608at2759"/>
<dbReference type="PANTHER" id="PTHR33345:SF6">
    <property type="entry name" value="OS03G0747200 PROTEIN"/>
    <property type="match status" value="1"/>
</dbReference>
<feature type="domain" description="DUF7081" evidence="3">
    <location>
        <begin position="24"/>
        <end position="118"/>
    </location>
</feature>
<evidence type="ECO:0000313" key="5">
    <source>
        <dbReference type="EMBL" id="KAJ4830150.1"/>
    </source>
</evidence>
<reference evidence="5" key="2">
    <citation type="journal article" date="2023" name="Plants (Basel)">
        <title>Annotation of the Turnera subulata (Passifloraceae) Draft Genome Reveals the S-Locus Evolved after the Divergence of Turneroideae from Passifloroideae in a Stepwise Manner.</title>
        <authorList>
            <person name="Henning P.M."/>
            <person name="Roalson E.H."/>
            <person name="Mir W."/>
            <person name="McCubbin A.G."/>
            <person name="Shore J.S."/>
        </authorList>
    </citation>
    <scope>NUCLEOTIDE SEQUENCE</scope>
    <source>
        <strain evidence="5">F60SS</strain>
    </source>
</reference>
<dbReference type="AlphaFoldDB" id="A0A9Q0FG88"/>
<dbReference type="Pfam" id="PF24590">
    <property type="entry name" value="DUF7615"/>
    <property type="match status" value="1"/>
</dbReference>
<evidence type="ECO:0000259" key="3">
    <source>
        <dbReference type="Pfam" id="PF23299"/>
    </source>
</evidence>
<gene>
    <name evidence="5" type="ORF">Tsubulata_019938</name>
</gene>
<evidence type="ECO:0000256" key="1">
    <source>
        <dbReference type="SAM" id="Coils"/>
    </source>
</evidence>
<proteinExistence type="predicted"/>
<feature type="region of interest" description="Disordered" evidence="2">
    <location>
        <begin position="1"/>
        <end position="41"/>
    </location>
</feature>
<evidence type="ECO:0000256" key="2">
    <source>
        <dbReference type="SAM" id="MobiDB-lite"/>
    </source>
</evidence>
<dbReference type="InterPro" id="IPR056034">
    <property type="entry name" value="DUF7615"/>
</dbReference>
<keyword evidence="1" id="KW-0175">Coiled coil</keyword>
<name>A0A9Q0FG88_9ROSI</name>
<feature type="coiled-coil region" evidence="1">
    <location>
        <begin position="316"/>
        <end position="399"/>
    </location>
</feature>
<evidence type="ECO:0000259" key="4">
    <source>
        <dbReference type="Pfam" id="PF24590"/>
    </source>
</evidence>
<reference evidence="5" key="1">
    <citation type="submission" date="2022-02" db="EMBL/GenBank/DDBJ databases">
        <authorList>
            <person name="Henning P.M."/>
            <person name="McCubbin A.G."/>
            <person name="Shore J.S."/>
        </authorList>
    </citation>
    <scope>NUCLEOTIDE SEQUENCE</scope>
    <source>
        <strain evidence="5">F60SS</strain>
        <tissue evidence="5">Leaves</tissue>
    </source>
</reference>
<keyword evidence="6" id="KW-1185">Reference proteome</keyword>
<dbReference type="Proteomes" id="UP001141552">
    <property type="component" value="Unassembled WGS sequence"/>
</dbReference>
<sequence>MEGMEIDEKSNGNGEKENGHTLRPVDPDESGEGLPFAPKDWPNPGDTWGWRVGKRVAATGHFLDRYLYLPPRICRGGLSNRKKRGFASKLSVERFLRETYPDADLNAFFNSFSWRIPAKASSLSGNVGRRVFSTLPFEEATELSTPDCDGVSLSLASAVIVAVFYVPRLLVQNMEDTVTSSVNHCIALDAGYYCRRCDARTDLVPHVMRILQTSESVDSGDEKKKLLSVGFCILRGSQRTDAKELLNRVEAAIKKFKFGTILEDMRNAEEDILAISKDVSPVQNAIAERTDFEKILDHNSGLLDAVPLSFDHQGEAVKLQEEIDEVLEALKKSQEYEYEIAEERLHAQKRYLQNLYQQLDKEKSQLAHCTSNSKADALLSAVTRRVDQIKQEVRKFKDMKEVANGFGRTSKITLQEYFGLEIEI</sequence>
<dbReference type="InterPro" id="IPR055508">
    <property type="entry name" value="DUF7081"/>
</dbReference>
<feature type="compositionally biased region" description="Basic and acidic residues" evidence="2">
    <location>
        <begin position="1"/>
        <end position="26"/>
    </location>
</feature>
<organism evidence="5 6">
    <name type="scientific">Turnera subulata</name>
    <dbReference type="NCBI Taxonomy" id="218843"/>
    <lineage>
        <taxon>Eukaryota</taxon>
        <taxon>Viridiplantae</taxon>
        <taxon>Streptophyta</taxon>
        <taxon>Embryophyta</taxon>
        <taxon>Tracheophyta</taxon>
        <taxon>Spermatophyta</taxon>
        <taxon>Magnoliopsida</taxon>
        <taxon>eudicotyledons</taxon>
        <taxon>Gunneridae</taxon>
        <taxon>Pentapetalae</taxon>
        <taxon>rosids</taxon>
        <taxon>fabids</taxon>
        <taxon>Malpighiales</taxon>
        <taxon>Passifloraceae</taxon>
        <taxon>Turnera</taxon>
    </lineage>
</organism>
<dbReference type="Pfam" id="PF23299">
    <property type="entry name" value="DUF7081"/>
    <property type="match status" value="1"/>
</dbReference>
<protein>
    <submittedName>
        <fullName evidence="5">Uncharacterized protein</fullName>
    </submittedName>
</protein>